<evidence type="ECO:0000256" key="6">
    <source>
        <dbReference type="ARBA" id="ARBA00022692"/>
    </source>
</evidence>
<sequence length="99" mass="11237">MNWRSEHIWVELLKGSRKRGNFFWACILFLGSLGFLSVGISSYLGKNIISILPRSYGYGKYRISDPSGKRRETDTQFKSFGTSPTLPPIPIDQIKAKPI</sequence>
<evidence type="ECO:0000313" key="11">
    <source>
        <dbReference type="EnsemblPlants" id="AET3Gv20801000.4"/>
    </source>
</evidence>
<proteinExistence type="inferred from homology"/>
<evidence type="ECO:0000256" key="1">
    <source>
        <dbReference type="ARBA" id="ARBA00002862"/>
    </source>
</evidence>
<dbReference type="EnsemblPlants" id="AET3Gv20801000.4">
    <property type="protein sequence ID" value="AET3Gv20801000.4"/>
    <property type="gene ID" value="AET3Gv20801000"/>
</dbReference>
<evidence type="ECO:0000256" key="5">
    <source>
        <dbReference type="ARBA" id="ARBA00022531"/>
    </source>
</evidence>
<dbReference type="GO" id="GO:0015979">
    <property type="term" value="P:photosynthesis"/>
    <property type="evidence" value="ECO:0007669"/>
    <property type="project" value="UniProtKB-KW"/>
</dbReference>
<comment type="similarity">
    <text evidence="3">Belongs to the Ycf4 family.</text>
</comment>
<evidence type="ECO:0000256" key="9">
    <source>
        <dbReference type="SAM" id="MobiDB-lite"/>
    </source>
</evidence>
<comment type="subcellular location">
    <subcellularLocation>
        <location evidence="2">Membrane</location>
        <topology evidence="2">Multi-pass membrane protein</topology>
    </subcellularLocation>
</comment>
<accession>A0A453FW32</accession>
<keyword evidence="8 10" id="KW-0472">Membrane</keyword>
<reference evidence="12" key="2">
    <citation type="journal article" date="2017" name="Nat. Plants">
        <title>The Aegilops tauschii genome reveals multiple impacts of transposons.</title>
        <authorList>
            <person name="Zhao G."/>
            <person name="Zou C."/>
            <person name="Li K."/>
            <person name="Wang K."/>
            <person name="Li T."/>
            <person name="Gao L."/>
            <person name="Zhang X."/>
            <person name="Wang H."/>
            <person name="Yang Z."/>
            <person name="Liu X."/>
            <person name="Jiang W."/>
            <person name="Mao L."/>
            <person name="Kong X."/>
            <person name="Jiao Y."/>
            <person name="Jia J."/>
        </authorList>
    </citation>
    <scope>NUCLEOTIDE SEQUENCE [LARGE SCALE GENOMIC DNA]</scope>
    <source>
        <strain evidence="12">cv. AL8/78</strain>
    </source>
</reference>
<feature type="region of interest" description="Disordered" evidence="9">
    <location>
        <begin position="65"/>
        <end position="91"/>
    </location>
</feature>
<evidence type="ECO:0000256" key="10">
    <source>
        <dbReference type="SAM" id="Phobius"/>
    </source>
</evidence>
<protein>
    <recommendedName>
        <fullName evidence="4">Photosystem I assembly protein Ycf4</fullName>
    </recommendedName>
</protein>
<evidence type="ECO:0000256" key="7">
    <source>
        <dbReference type="ARBA" id="ARBA00022989"/>
    </source>
</evidence>
<keyword evidence="7 10" id="KW-1133">Transmembrane helix</keyword>
<reference evidence="11" key="3">
    <citation type="journal article" date="2017" name="Nature">
        <title>Genome sequence of the progenitor of the wheat D genome Aegilops tauschii.</title>
        <authorList>
            <person name="Luo M.C."/>
            <person name="Gu Y.Q."/>
            <person name="Puiu D."/>
            <person name="Wang H."/>
            <person name="Twardziok S.O."/>
            <person name="Deal K.R."/>
            <person name="Huo N."/>
            <person name="Zhu T."/>
            <person name="Wang L."/>
            <person name="Wang Y."/>
            <person name="McGuire P.E."/>
            <person name="Liu S."/>
            <person name="Long H."/>
            <person name="Ramasamy R.K."/>
            <person name="Rodriguez J.C."/>
            <person name="Van S.L."/>
            <person name="Yuan L."/>
            <person name="Wang Z."/>
            <person name="Xia Z."/>
            <person name="Xiao L."/>
            <person name="Anderson O.D."/>
            <person name="Ouyang S."/>
            <person name="Liang Y."/>
            <person name="Zimin A.V."/>
            <person name="Pertea G."/>
            <person name="Qi P."/>
            <person name="Bennetzen J.L."/>
            <person name="Dai X."/>
            <person name="Dawson M.W."/>
            <person name="Muller H.G."/>
            <person name="Kugler K."/>
            <person name="Rivarola-Duarte L."/>
            <person name="Spannagl M."/>
            <person name="Mayer K.F.X."/>
            <person name="Lu F.H."/>
            <person name="Bevan M.W."/>
            <person name="Leroy P."/>
            <person name="Li P."/>
            <person name="You F.M."/>
            <person name="Sun Q."/>
            <person name="Liu Z."/>
            <person name="Lyons E."/>
            <person name="Wicker T."/>
            <person name="Salzberg S.L."/>
            <person name="Devos K.M."/>
            <person name="Dvorak J."/>
        </authorList>
    </citation>
    <scope>NUCLEOTIDE SEQUENCE [LARGE SCALE GENOMIC DNA]</scope>
    <source>
        <strain evidence="11">cv. AL8/78</strain>
    </source>
</reference>
<feature type="transmembrane region" description="Helical" evidence="10">
    <location>
        <begin position="21"/>
        <end position="44"/>
    </location>
</feature>
<evidence type="ECO:0000313" key="12">
    <source>
        <dbReference type="Proteomes" id="UP000015105"/>
    </source>
</evidence>
<evidence type="ECO:0000256" key="4">
    <source>
        <dbReference type="ARBA" id="ARBA00015395"/>
    </source>
</evidence>
<dbReference type="AlphaFoldDB" id="A0A453FW32"/>
<dbReference type="Pfam" id="PF02392">
    <property type="entry name" value="Ycf4"/>
    <property type="match status" value="1"/>
</dbReference>
<dbReference type="Proteomes" id="UP000015105">
    <property type="component" value="Chromosome 3D"/>
</dbReference>
<reference evidence="12" key="1">
    <citation type="journal article" date="2014" name="Science">
        <title>Ancient hybridizations among the ancestral genomes of bread wheat.</title>
        <authorList>
            <consortium name="International Wheat Genome Sequencing Consortium,"/>
            <person name="Marcussen T."/>
            <person name="Sandve S.R."/>
            <person name="Heier L."/>
            <person name="Spannagl M."/>
            <person name="Pfeifer M."/>
            <person name="Jakobsen K.S."/>
            <person name="Wulff B.B."/>
            <person name="Steuernagel B."/>
            <person name="Mayer K.F."/>
            <person name="Olsen O.A."/>
        </authorList>
    </citation>
    <scope>NUCLEOTIDE SEQUENCE [LARGE SCALE GENOMIC DNA]</scope>
    <source>
        <strain evidence="12">cv. AL8/78</strain>
    </source>
</reference>
<organism evidence="11 12">
    <name type="scientific">Aegilops tauschii subsp. strangulata</name>
    <name type="common">Goatgrass</name>
    <dbReference type="NCBI Taxonomy" id="200361"/>
    <lineage>
        <taxon>Eukaryota</taxon>
        <taxon>Viridiplantae</taxon>
        <taxon>Streptophyta</taxon>
        <taxon>Embryophyta</taxon>
        <taxon>Tracheophyta</taxon>
        <taxon>Spermatophyta</taxon>
        <taxon>Magnoliopsida</taxon>
        <taxon>Liliopsida</taxon>
        <taxon>Poales</taxon>
        <taxon>Poaceae</taxon>
        <taxon>BOP clade</taxon>
        <taxon>Pooideae</taxon>
        <taxon>Triticodae</taxon>
        <taxon>Triticeae</taxon>
        <taxon>Triticinae</taxon>
        <taxon>Aegilops</taxon>
    </lineage>
</organism>
<keyword evidence="5" id="KW-0602">Photosynthesis</keyword>
<comment type="function">
    <text evidence="1">Seems to be required for the assembly of the photosystem I complex.</text>
</comment>
<evidence type="ECO:0000256" key="8">
    <source>
        <dbReference type="ARBA" id="ARBA00023136"/>
    </source>
</evidence>
<keyword evidence="12" id="KW-1185">Reference proteome</keyword>
<dbReference type="GO" id="GO:0009522">
    <property type="term" value="C:photosystem I"/>
    <property type="evidence" value="ECO:0007669"/>
    <property type="project" value="InterPro"/>
</dbReference>
<dbReference type="Gramene" id="AET3Gv20801000.4">
    <property type="protein sequence ID" value="AET3Gv20801000.4"/>
    <property type="gene ID" value="AET3Gv20801000"/>
</dbReference>
<name>A0A453FW32_AEGTS</name>
<reference evidence="11" key="4">
    <citation type="submission" date="2019-03" db="UniProtKB">
        <authorList>
            <consortium name="EnsemblPlants"/>
        </authorList>
    </citation>
    <scope>IDENTIFICATION</scope>
</reference>
<reference evidence="11" key="5">
    <citation type="journal article" date="2021" name="G3 (Bethesda)">
        <title>Aegilops tauschii genome assembly Aet v5.0 features greater sequence contiguity and improved annotation.</title>
        <authorList>
            <person name="Wang L."/>
            <person name="Zhu T."/>
            <person name="Rodriguez J.C."/>
            <person name="Deal K.R."/>
            <person name="Dubcovsky J."/>
            <person name="McGuire P.E."/>
            <person name="Lux T."/>
            <person name="Spannagl M."/>
            <person name="Mayer K.F.X."/>
            <person name="Baldrich P."/>
            <person name="Meyers B.C."/>
            <person name="Huo N."/>
            <person name="Gu Y.Q."/>
            <person name="Zhou H."/>
            <person name="Devos K.M."/>
            <person name="Bennetzen J.L."/>
            <person name="Unver T."/>
            <person name="Budak H."/>
            <person name="Gulick P.J."/>
            <person name="Galiba G."/>
            <person name="Kalapos B."/>
            <person name="Nelson D.R."/>
            <person name="Li P."/>
            <person name="You F.M."/>
            <person name="Luo M.C."/>
            <person name="Dvorak J."/>
        </authorList>
    </citation>
    <scope>NUCLEOTIDE SEQUENCE [LARGE SCALE GENOMIC DNA]</scope>
    <source>
        <strain evidence="11">cv. AL8/78</strain>
    </source>
</reference>
<evidence type="ECO:0000256" key="2">
    <source>
        <dbReference type="ARBA" id="ARBA00004141"/>
    </source>
</evidence>
<keyword evidence="6 10" id="KW-0812">Transmembrane</keyword>
<evidence type="ECO:0000256" key="3">
    <source>
        <dbReference type="ARBA" id="ARBA00008198"/>
    </source>
</evidence>
<dbReference type="InterPro" id="IPR003359">
    <property type="entry name" value="PSI_Ycf4_assembly"/>
</dbReference>